<dbReference type="KEGG" id="tet:TTHERM_00123600"/>
<comment type="similarity">
    <text evidence="1">Belongs to the histidine acid phosphatase family.</text>
</comment>
<dbReference type="CDD" id="cd07061">
    <property type="entry name" value="HP_HAP_like"/>
    <property type="match status" value="1"/>
</dbReference>
<dbReference type="Proteomes" id="UP000009168">
    <property type="component" value="Unassembled WGS sequence"/>
</dbReference>
<dbReference type="RefSeq" id="XP_001010857.1">
    <property type="nucleotide sequence ID" value="XM_001010857.1"/>
</dbReference>
<keyword evidence="2" id="KW-0378">Hydrolase</keyword>
<evidence type="ECO:0000256" key="1">
    <source>
        <dbReference type="ARBA" id="ARBA00005375"/>
    </source>
</evidence>
<dbReference type="InParanoid" id="Q22YQ9"/>
<dbReference type="PANTHER" id="PTHR11567">
    <property type="entry name" value="ACID PHOSPHATASE-RELATED"/>
    <property type="match status" value="1"/>
</dbReference>
<dbReference type="Pfam" id="PF00328">
    <property type="entry name" value="His_Phos_2"/>
    <property type="match status" value="1"/>
</dbReference>
<evidence type="ECO:0000313" key="5">
    <source>
        <dbReference type="Proteomes" id="UP000009168"/>
    </source>
</evidence>
<dbReference type="AlphaFoldDB" id="Q22YQ9"/>
<dbReference type="InterPro" id="IPR029033">
    <property type="entry name" value="His_PPase_superfam"/>
</dbReference>
<dbReference type="HOGENOM" id="CLU_621875_0_0_1"/>
<dbReference type="SUPFAM" id="SSF53254">
    <property type="entry name" value="Phosphoglycerate mutase-like"/>
    <property type="match status" value="1"/>
</dbReference>
<evidence type="ECO:0000313" key="4">
    <source>
        <dbReference type="EMBL" id="EAR90612.1"/>
    </source>
</evidence>
<protein>
    <submittedName>
        <fullName evidence="4">Histidine phosphatase family (Branch 2) protein</fullName>
    </submittedName>
</protein>
<dbReference type="EMBL" id="GG662798">
    <property type="protein sequence ID" value="EAR90612.1"/>
    <property type="molecule type" value="Genomic_DNA"/>
</dbReference>
<dbReference type="InterPro" id="IPR000560">
    <property type="entry name" value="His_Pase_clade-2"/>
</dbReference>
<name>Q22YQ9_TETTS</name>
<dbReference type="OrthoDB" id="10262962at2759"/>
<evidence type="ECO:0000256" key="2">
    <source>
        <dbReference type="ARBA" id="ARBA00022801"/>
    </source>
</evidence>
<dbReference type="Gene3D" id="3.40.50.1240">
    <property type="entry name" value="Phosphoglycerate mutase-like"/>
    <property type="match status" value="1"/>
</dbReference>
<dbReference type="PANTHER" id="PTHR11567:SF110">
    <property type="entry name" value="2-PHOSPHOXYLOSE PHOSPHATASE 1"/>
    <property type="match status" value="1"/>
</dbReference>
<feature type="signal peptide" evidence="3">
    <location>
        <begin position="1"/>
        <end position="19"/>
    </location>
</feature>
<dbReference type="InterPro" id="IPR050645">
    <property type="entry name" value="Histidine_acid_phosphatase"/>
</dbReference>
<accession>Q22YQ9</accession>
<keyword evidence="5" id="KW-1185">Reference proteome</keyword>
<proteinExistence type="inferred from homology"/>
<sequence>MRKLLFVLLFSLVFCVSNSLQNKFEKFNDTDSTFVESLSNQAFNLSDESALLLNFSSENINYNSSSRQLKKLIHIQRHGARTSEREGMELTEKGKEQLRIVGQKIFEKYSSHVQNSSEFFQNIQVYSTNYNRTIQSAKFFLLGLYESQFKHEEKDQNFDEIFIDNLKSLIQIYKTNYNSDILLNGWRQNECIKQKELVKIQINSPFFKQMFSFLYPIVSDISALTNTQINTFYDAYLLYDEIISSQIEGNISEPLQMVLANQTLFNTLRFMNDFSAIYTFYGSPLQVKITTQTLMLKILEIFSSSPYSLLSPSLTVFSAHDITLDGIFAALNLTNPRCLIESYYSNEFSHLVLEYPYLYTPLEVCISSPSFAANIQIELYDDNSIQFVYNNKIYNIPSLSSLEELNNFVQSFYLGIDSQFSCSSESHKNLRHHQEEIKSQL</sequence>
<keyword evidence="3" id="KW-0732">Signal</keyword>
<reference evidence="5" key="1">
    <citation type="journal article" date="2006" name="PLoS Biol.">
        <title>Macronuclear genome sequence of the ciliate Tetrahymena thermophila, a model eukaryote.</title>
        <authorList>
            <person name="Eisen J.A."/>
            <person name="Coyne R.S."/>
            <person name="Wu M."/>
            <person name="Wu D."/>
            <person name="Thiagarajan M."/>
            <person name="Wortman J.R."/>
            <person name="Badger J.H."/>
            <person name="Ren Q."/>
            <person name="Amedeo P."/>
            <person name="Jones K.M."/>
            <person name="Tallon L.J."/>
            <person name="Delcher A.L."/>
            <person name="Salzberg S.L."/>
            <person name="Silva J.C."/>
            <person name="Haas B.J."/>
            <person name="Majoros W.H."/>
            <person name="Farzad M."/>
            <person name="Carlton J.M."/>
            <person name="Smith R.K. Jr."/>
            <person name="Garg J."/>
            <person name="Pearlman R.E."/>
            <person name="Karrer K.M."/>
            <person name="Sun L."/>
            <person name="Manning G."/>
            <person name="Elde N.C."/>
            <person name="Turkewitz A.P."/>
            <person name="Asai D.J."/>
            <person name="Wilkes D.E."/>
            <person name="Wang Y."/>
            <person name="Cai H."/>
            <person name="Collins K."/>
            <person name="Stewart B.A."/>
            <person name="Lee S.R."/>
            <person name="Wilamowska K."/>
            <person name="Weinberg Z."/>
            <person name="Ruzzo W.L."/>
            <person name="Wloga D."/>
            <person name="Gaertig J."/>
            <person name="Frankel J."/>
            <person name="Tsao C.-C."/>
            <person name="Gorovsky M.A."/>
            <person name="Keeling P.J."/>
            <person name="Waller R.F."/>
            <person name="Patron N.J."/>
            <person name="Cherry J.M."/>
            <person name="Stover N.A."/>
            <person name="Krieger C.J."/>
            <person name="del Toro C."/>
            <person name="Ryder H.F."/>
            <person name="Williamson S.C."/>
            <person name="Barbeau R.A."/>
            <person name="Hamilton E.P."/>
            <person name="Orias E."/>
        </authorList>
    </citation>
    <scope>NUCLEOTIDE SEQUENCE [LARGE SCALE GENOMIC DNA]</scope>
    <source>
        <strain evidence="5">SB210</strain>
    </source>
</reference>
<organism evidence="4 5">
    <name type="scientific">Tetrahymena thermophila (strain SB210)</name>
    <dbReference type="NCBI Taxonomy" id="312017"/>
    <lineage>
        <taxon>Eukaryota</taxon>
        <taxon>Sar</taxon>
        <taxon>Alveolata</taxon>
        <taxon>Ciliophora</taxon>
        <taxon>Intramacronucleata</taxon>
        <taxon>Oligohymenophorea</taxon>
        <taxon>Hymenostomatida</taxon>
        <taxon>Tetrahymenina</taxon>
        <taxon>Tetrahymenidae</taxon>
        <taxon>Tetrahymena</taxon>
    </lineage>
</organism>
<feature type="chain" id="PRO_5004201216" evidence="3">
    <location>
        <begin position="20"/>
        <end position="441"/>
    </location>
</feature>
<gene>
    <name evidence="4" type="ORF">TTHERM_00123600</name>
</gene>
<dbReference type="GeneID" id="7833240"/>
<evidence type="ECO:0000256" key="3">
    <source>
        <dbReference type="SAM" id="SignalP"/>
    </source>
</evidence>
<dbReference type="GO" id="GO:0016791">
    <property type="term" value="F:phosphatase activity"/>
    <property type="evidence" value="ECO:0007669"/>
    <property type="project" value="TreeGrafter"/>
</dbReference>